<name>A0A645H799_9ZZZZ</name>
<dbReference type="AlphaFoldDB" id="A0A645H799"/>
<proteinExistence type="predicted"/>
<dbReference type="EMBL" id="VSSQ01087364">
    <property type="protein sequence ID" value="MPN34366.1"/>
    <property type="molecule type" value="Genomic_DNA"/>
</dbReference>
<accession>A0A645H799</accession>
<evidence type="ECO:0000313" key="1">
    <source>
        <dbReference type="EMBL" id="MPN34366.1"/>
    </source>
</evidence>
<comment type="caution">
    <text evidence="1">The sequence shown here is derived from an EMBL/GenBank/DDBJ whole genome shotgun (WGS) entry which is preliminary data.</text>
</comment>
<protein>
    <submittedName>
        <fullName evidence="1">Uncharacterized protein</fullName>
    </submittedName>
</protein>
<reference evidence="1" key="1">
    <citation type="submission" date="2019-08" db="EMBL/GenBank/DDBJ databases">
        <authorList>
            <person name="Kucharzyk K."/>
            <person name="Murdoch R.W."/>
            <person name="Higgins S."/>
            <person name="Loffler F."/>
        </authorList>
    </citation>
    <scope>NUCLEOTIDE SEQUENCE</scope>
</reference>
<organism evidence="1">
    <name type="scientific">bioreactor metagenome</name>
    <dbReference type="NCBI Taxonomy" id="1076179"/>
    <lineage>
        <taxon>unclassified sequences</taxon>
        <taxon>metagenomes</taxon>
        <taxon>ecological metagenomes</taxon>
    </lineage>
</organism>
<sequence length="175" mass="21082">MEAKDTEVEDIEVEGYTLFTSKEVKRLYIRDLAHLPVKKRKDEIKKYFKSKMKYKISDLEELIDKDYSLKVRDIKSNNSFSEEKKREIIIKIYDERDEKKKSLKSNSSKVLKEFFTNWESLDLYKSYSDLFNDENVFKDIAKDIIPDKLYQYMREELNHNHEKKVIDSDDLTPLT</sequence>
<gene>
    <name evidence="1" type="ORF">SDC9_181859</name>
</gene>